<dbReference type="GO" id="GO:1990226">
    <property type="term" value="F:histone methyltransferase binding"/>
    <property type="evidence" value="ECO:0007669"/>
    <property type="project" value="TreeGrafter"/>
</dbReference>
<dbReference type="Pfam" id="PF15395">
    <property type="entry name" value="DUF4617"/>
    <property type="match status" value="1"/>
</dbReference>
<dbReference type="InterPro" id="IPR027866">
    <property type="entry name" value="RESF1"/>
</dbReference>
<dbReference type="HOGENOM" id="CLU_002739_0_0_1"/>
<dbReference type="GO" id="GO:0005634">
    <property type="term" value="C:nucleus"/>
    <property type="evidence" value="ECO:0007669"/>
    <property type="project" value="TreeGrafter"/>
</dbReference>
<feature type="region of interest" description="Disordered" evidence="1">
    <location>
        <begin position="882"/>
        <end position="921"/>
    </location>
</feature>
<protein>
    <submittedName>
        <fullName evidence="2">Retroelement silencing factor 1</fullName>
    </submittedName>
</protein>
<dbReference type="Proteomes" id="UP000007646">
    <property type="component" value="Unassembled WGS sequence"/>
</dbReference>
<feature type="compositionally biased region" description="Basic and acidic residues" evidence="1">
    <location>
        <begin position="975"/>
        <end position="989"/>
    </location>
</feature>
<accession>G3SN69</accession>
<feature type="region of interest" description="Disordered" evidence="1">
    <location>
        <begin position="1426"/>
        <end position="1445"/>
    </location>
</feature>
<dbReference type="FunCoup" id="G3SN69">
    <property type="interactions" value="471"/>
</dbReference>
<feature type="region of interest" description="Disordered" evidence="1">
    <location>
        <begin position="1377"/>
        <end position="1396"/>
    </location>
</feature>
<feature type="compositionally biased region" description="Basic and acidic residues" evidence="1">
    <location>
        <begin position="1383"/>
        <end position="1393"/>
    </location>
</feature>
<evidence type="ECO:0000313" key="2">
    <source>
        <dbReference type="Ensembl" id="ENSLAFP00000001025.3"/>
    </source>
</evidence>
<feature type="region of interest" description="Disordered" evidence="1">
    <location>
        <begin position="617"/>
        <end position="637"/>
    </location>
</feature>
<dbReference type="PANTHER" id="PTHR21604">
    <property type="entry name" value="RETROELEMENT SILENCING FACTOR 1"/>
    <property type="match status" value="1"/>
</dbReference>
<sequence>MNWNAKPESATMPSSYPKSQSSFLQQALINPLASASQNYFNYPGSNQEACMYSSNSVPISQPLLNIKNYTAPQQISVSDMLNGTSMASQTSVERKTYTNAQGPKQLNHNLQMTSGVTQNARLNSQTGLTVVSNQTGFGANRSNINTLQNQFVPSDTYSLQLQTIPSNSVRVPVTYQGNQGLNPSLPEQQVDWGHHHTANGLAFPDNRSLPKQYCYSQKRNPMLSALLEVKNSQFTNPALCLQSQQNVPVQSQQYAVTQIDNRPPPPSYDCIYARHPLQNTQQVSKHLPMEVPQNQETHLSEILKDLFSGFQQQWQNPDKEVRTIGNFSSLKVNGNVNQPANKPVRSLVDGVQTFAQNNQDKRMDSGTSTSNPVLDTNVTKEGLVRDFKKLVNTRKKLLELARKIKINQNLLMAAGCSKATNTSHGESAQNSELSLKQTSRIHDSHCSMELLATCLSLWKKQPSEPAEEKQDNESRTNRITICISKPAEVCEKSPCTVVGGSHNKTLNSVEQETTLPMGVQNYESSGASITKGSELQIAVVSPLILSNIKTISFKGLTREALLKTMYPVIKEGSVCSLQDQLTENTSITPLKPNVNELVASTTSSTKVSPLIQKAKQDKSTNCNSEGVPNTNQDVSGSHQVLDESRGSTVVSGDTLQIVNICSLVEGDVSYNSQIAKIFNSPSLDKVEPQKPCLPDHQVISCRQQKEQLDKTTENENFNFQKEKIVQVTDVSPMITDQPESLLPSEPSLKYVKANGEAIEENKLECITNKEIMTSDVYSSAVIQQGSPEIDTPCNYIAQDPTSNEILNDDTSVLYLHDQLSELLKEFPYGIEAVNSREGSVGQQITEQVTKDQMSFILKSILFSSLERARSTPLRADEELFPEQVDQLSDDDKFREPQKEKPIMKVESQYDPKAHPEGESHDSVVSNLQKDDIHCCALGWLSMIYDGVPQCQCNSIKNLATKEEKTKDQCSPLETNKCRQEERTSDRDIPDAECNSAPSKDLKAPLTLPDGKNCFPEIKQENVRDNTKTKHNNSLKTGKELPSQFSSVCDKKLDPLQSHKRKRKLQFHEVTFHSSNKLMKFCEQDTRESLQKKHIAQNSRPLKAKTVILTNKNRDLYKKNGSLIQTISPEKIKLKFRAGGSRYKLLENRKIDQGNIFDIERKKKKHDKREQSKNAGSSFKLCNSLSNSNERTSIKEKTVSIESSDSKDMSCKILTPKEYLQRQKHKEAMGNKVSKKNCVIEKIKNVPCTSEYITLTRHSTGIESCRKSNEKHGSIAQTSKESLNFLTSHGKTVKIHHSEESKIHTSSKNMKGTVGGKQPDKIWMDKTKTDKHLADINNEGEFSQMTQQAMDQRKQYLNRVAFKCTERESICLSKLDNSLRKPKNGTERSQENKPKSFIPVKDATEKPTMLEFKLCPDALLENRNFGEEGKKLKPPPRKEQAPVQVSGIKSTKEAWLKCVNTEKRMREASQKIDKNVLPKSKLPKRSVSADGLETLQNTVKDSKAMFQTYKKMYMEKRSRSLGNSP</sequence>
<dbReference type="OMA" id="TYKQMYL"/>
<proteinExistence type="predicted"/>
<reference evidence="2" key="3">
    <citation type="submission" date="2025-09" db="UniProtKB">
        <authorList>
            <consortium name="Ensembl"/>
        </authorList>
    </citation>
    <scope>IDENTIFICATION</scope>
    <source>
        <strain evidence="2">Isolate ISIS603380</strain>
    </source>
</reference>
<evidence type="ECO:0000256" key="1">
    <source>
        <dbReference type="SAM" id="MobiDB-lite"/>
    </source>
</evidence>
<feature type="compositionally biased region" description="Polar residues" evidence="1">
    <location>
        <begin position="1172"/>
        <end position="1183"/>
    </location>
</feature>
<dbReference type="InParanoid" id="G3SN69"/>
<keyword evidence="3" id="KW-1185">Reference proteome</keyword>
<reference evidence="2 3" key="1">
    <citation type="submission" date="2009-06" db="EMBL/GenBank/DDBJ databases">
        <title>The Genome Sequence of Loxodonta africana (African elephant).</title>
        <authorList>
            <person name="Di Palma F."/>
            <person name="Heiman D."/>
            <person name="Young S."/>
            <person name="Johnson J."/>
            <person name="Lander E.S."/>
            <person name="Lindblad-Toh K."/>
        </authorList>
    </citation>
    <scope>NUCLEOTIDE SEQUENCE [LARGE SCALE GENOMIC DNA]</scope>
    <source>
        <strain evidence="2 3">Isolate ISIS603380</strain>
    </source>
</reference>
<dbReference type="GeneTree" id="ENSGT00390000018491"/>
<feature type="compositionally biased region" description="Polar residues" evidence="1">
    <location>
        <begin position="619"/>
        <end position="637"/>
    </location>
</feature>
<evidence type="ECO:0000313" key="3">
    <source>
        <dbReference type="Proteomes" id="UP000007646"/>
    </source>
</evidence>
<dbReference type="PANTHER" id="PTHR21604:SF0">
    <property type="entry name" value="RETROELEMENT SILENCING FACTOR 1"/>
    <property type="match status" value="1"/>
</dbReference>
<reference evidence="2" key="2">
    <citation type="submission" date="2025-08" db="UniProtKB">
        <authorList>
            <consortium name="Ensembl"/>
        </authorList>
    </citation>
    <scope>IDENTIFICATION</scope>
    <source>
        <strain evidence="2">Isolate ISIS603380</strain>
    </source>
</reference>
<feature type="compositionally biased region" description="Basic and acidic residues" evidence="1">
    <location>
        <begin position="1426"/>
        <end position="1439"/>
    </location>
</feature>
<gene>
    <name evidence="2" type="primary">RESF1</name>
</gene>
<feature type="compositionally biased region" description="Basic and acidic residues" evidence="1">
    <location>
        <begin position="889"/>
        <end position="921"/>
    </location>
</feature>
<feature type="region of interest" description="Disordered" evidence="1">
    <location>
        <begin position="963"/>
        <end position="1005"/>
    </location>
</feature>
<feature type="region of interest" description="Disordered" evidence="1">
    <location>
        <begin position="1161"/>
        <end position="1183"/>
    </location>
</feature>
<feature type="region of interest" description="Disordered" evidence="1">
    <location>
        <begin position="1295"/>
        <end position="1320"/>
    </location>
</feature>
<name>G3SN69_LOXAF</name>
<dbReference type="Ensembl" id="ENSLAFT00000001210.3">
    <property type="protein sequence ID" value="ENSLAFP00000001025.3"/>
    <property type="gene ID" value="ENSLAFG00000001210.3"/>
</dbReference>
<dbReference type="eggNOG" id="ENOG502S9FU">
    <property type="taxonomic scope" value="Eukaryota"/>
</dbReference>
<dbReference type="STRING" id="9785.ENSLAFP00000001025"/>
<organism evidence="2 3">
    <name type="scientific">Loxodonta africana</name>
    <name type="common">African elephant</name>
    <dbReference type="NCBI Taxonomy" id="9785"/>
    <lineage>
        <taxon>Eukaryota</taxon>
        <taxon>Metazoa</taxon>
        <taxon>Chordata</taxon>
        <taxon>Craniata</taxon>
        <taxon>Vertebrata</taxon>
        <taxon>Euteleostomi</taxon>
        <taxon>Mammalia</taxon>
        <taxon>Eutheria</taxon>
        <taxon>Afrotheria</taxon>
        <taxon>Proboscidea</taxon>
        <taxon>Elephantidae</taxon>
        <taxon>Loxodonta</taxon>
    </lineage>
</organism>